<keyword evidence="11" id="KW-0449">Lipoprotein</keyword>
<evidence type="ECO:0000256" key="10">
    <source>
        <dbReference type="PROSITE-ProRule" id="PRU00124"/>
    </source>
</evidence>
<comment type="caution">
    <text evidence="10">Lacks conserved residue(s) required for the propagation of feature annotation.</text>
</comment>
<feature type="disulfide bond" evidence="10">
    <location>
        <begin position="301"/>
        <end position="316"/>
    </location>
</feature>
<dbReference type="AlphaFoldDB" id="A0A2G9UYJ1"/>
<keyword evidence="5" id="KW-1133">Transmembrane helix</keyword>
<evidence type="ECO:0000313" key="12">
    <source>
        <dbReference type="Proteomes" id="UP000230423"/>
    </source>
</evidence>
<evidence type="ECO:0000256" key="7">
    <source>
        <dbReference type="ARBA" id="ARBA00023157"/>
    </source>
</evidence>
<name>A0A2G9UYJ1_TELCI</name>
<evidence type="ECO:0000256" key="9">
    <source>
        <dbReference type="ARBA" id="ARBA00023180"/>
    </source>
</evidence>
<comment type="subcellular location">
    <subcellularLocation>
        <location evidence="2">Endomembrane system</location>
    </subcellularLocation>
    <subcellularLocation>
        <location evidence="1">Membrane</location>
        <topology evidence="1">Single-pass membrane protein</topology>
    </subcellularLocation>
</comment>
<dbReference type="PANTHER" id="PTHR22722">
    <property type="entry name" value="LOW-DENSITY LIPOPROTEIN RECEPTOR-RELATED PROTEIN 2-RELATED"/>
    <property type="match status" value="1"/>
</dbReference>
<protein>
    <submittedName>
        <fullName evidence="11">Low-density lipoprotein receptor domain class A</fullName>
    </submittedName>
</protein>
<reference evidence="11 12" key="1">
    <citation type="submission" date="2015-09" db="EMBL/GenBank/DDBJ databases">
        <title>Draft genome of the parasitic nematode Teladorsagia circumcincta isolate WARC Sus (inbred).</title>
        <authorList>
            <person name="Mitreva M."/>
        </authorList>
    </citation>
    <scope>NUCLEOTIDE SEQUENCE [LARGE SCALE GENOMIC DNA]</scope>
    <source>
        <strain evidence="11 12">S</strain>
    </source>
</reference>
<sequence length="329" mass="36911">MESDGCYFDSLLSNPELISKLIDSSFVELDIHFATDSQTREPGESVQVRGAVSLTTRMRLSPYLPQIFVVLFMVLSPGLARRGPHGPPAYFHKACIGNETFACNDGRCIPRSWRCDGDIDCKNEEDEKNCTTTCGPEEFQCAKDQPTPAFKPAIHHSCIPSRWVCDGEFDCDDRSDERNCPGRVCNELPLIDVKCTENQFTCSEFDGQFKLCIPKSWQCDGQKDCASGADEENCEKRKCEENDFQCANGICIFKNWECDGEDDCGDRSDESNCTATPQQICDSKHMFKCHSEGCISKDWVCDGEADCFDHSDERNCTDTPHECAHPETV</sequence>
<keyword evidence="7 10" id="KW-1015">Disulfide bond</keyword>
<dbReference type="InterPro" id="IPR023415">
    <property type="entry name" value="LDLR_class-A_CS"/>
</dbReference>
<feature type="disulfide bond" evidence="10">
    <location>
        <begin position="289"/>
        <end position="307"/>
    </location>
</feature>
<dbReference type="PANTHER" id="PTHR22722:SF14">
    <property type="entry name" value="MEGALIN, ISOFORM A"/>
    <property type="match status" value="1"/>
</dbReference>
<keyword evidence="8 11" id="KW-0675">Receptor</keyword>
<dbReference type="Proteomes" id="UP000230423">
    <property type="component" value="Unassembled WGS sequence"/>
</dbReference>
<feature type="disulfide bond" evidence="10">
    <location>
        <begin position="239"/>
        <end position="251"/>
    </location>
</feature>
<feature type="disulfide bond" evidence="10">
    <location>
        <begin position="258"/>
        <end position="273"/>
    </location>
</feature>
<dbReference type="PROSITE" id="PS50068">
    <property type="entry name" value="LDLRA_2"/>
    <property type="match status" value="5"/>
</dbReference>
<keyword evidence="12" id="KW-1185">Reference proteome</keyword>
<feature type="disulfide bond" evidence="10">
    <location>
        <begin position="165"/>
        <end position="180"/>
    </location>
</feature>
<dbReference type="OrthoDB" id="9990982at2759"/>
<dbReference type="FunFam" id="4.10.400.10:FF:000011">
    <property type="entry name" value="Low-density lipoprotein receptor-related protein 1"/>
    <property type="match status" value="1"/>
</dbReference>
<evidence type="ECO:0000256" key="3">
    <source>
        <dbReference type="ARBA" id="ARBA00022692"/>
    </source>
</evidence>
<dbReference type="SUPFAM" id="SSF57424">
    <property type="entry name" value="LDL receptor-like module"/>
    <property type="match status" value="5"/>
</dbReference>
<keyword evidence="3" id="KW-0812">Transmembrane</keyword>
<gene>
    <name evidence="11" type="ORF">TELCIR_02632</name>
</gene>
<organism evidence="11 12">
    <name type="scientific">Teladorsagia circumcincta</name>
    <name type="common">Brown stomach worm</name>
    <name type="synonym">Ostertagia circumcincta</name>
    <dbReference type="NCBI Taxonomy" id="45464"/>
    <lineage>
        <taxon>Eukaryota</taxon>
        <taxon>Metazoa</taxon>
        <taxon>Ecdysozoa</taxon>
        <taxon>Nematoda</taxon>
        <taxon>Chromadorea</taxon>
        <taxon>Rhabditida</taxon>
        <taxon>Rhabditina</taxon>
        <taxon>Rhabditomorpha</taxon>
        <taxon>Strongyloidea</taxon>
        <taxon>Trichostrongylidae</taxon>
        <taxon>Teladorsagia</taxon>
    </lineage>
</organism>
<keyword evidence="6" id="KW-0472">Membrane</keyword>
<evidence type="ECO:0000313" key="11">
    <source>
        <dbReference type="EMBL" id="PIO75319.1"/>
    </source>
</evidence>
<feature type="disulfide bond" evidence="10">
    <location>
        <begin position="219"/>
        <end position="234"/>
    </location>
</feature>
<dbReference type="InterPro" id="IPR002172">
    <property type="entry name" value="LDrepeatLR_classA_rpt"/>
</dbReference>
<evidence type="ECO:0000256" key="5">
    <source>
        <dbReference type="ARBA" id="ARBA00022989"/>
    </source>
</evidence>
<evidence type="ECO:0000256" key="4">
    <source>
        <dbReference type="ARBA" id="ARBA00022737"/>
    </source>
</evidence>
<dbReference type="SMART" id="SM00192">
    <property type="entry name" value="LDLa"/>
    <property type="match status" value="5"/>
</dbReference>
<dbReference type="InterPro" id="IPR051221">
    <property type="entry name" value="LDLR-related"/>
</dbReference>
<accession>A0A2G9UYJ1</accession>
<dbReference type="Pfam" id="PF00057">
    <property type="entry name" value="Ldl_recept_a"/>
    <property type="match status" value="5"/>
</dbReference>
<dbReference type="GO" id="GO:0006898">
    <property type="term" value="P:receptor-mediated endocytosis"/>
    <property type="evidence" value="ECO:0007669"/>
    <property type="project" value="TreeGrafter"/>
</dbReference>
<feature type="disulfide bond" evidence="10">
    <location>
        <begin position="103"/>
        <end position="121"/>
    </location>
</feature>
<proteinExistence type="predicted"/>
<dbReference type="GO" id="GO:0042562">
    <property type="term" value="F:hormone binding"/>
    <property type="evidence" value="ECO:0007669"/>
    <property type="project" value="TreeGrafter"/>
</dbReference>
<keyword evidence="4" id="KW-0677">Repeat</keyword>
<feature type="disulfide bond" evidence="10">
    <location>
        <begin position="246"/>
        <end position="264"/>
    </location>
</feature>
<dbReference type="GO" id="GO:0016324">
    <property type="term" value="C:apical plasma membrane"/>
    <property type="evidence" value="ECO:0007669"/>
    <property type="project" value="TreeGrafter"/>
</dbReference>
<dbReference type="Gene3D" id="4.10.400.10">
    <property type="entry name" value="Low-density Lipoprotein Receptor"/>
    <property type="match status" value="5"/>
</dbReference>
<evidence type="ECO:0000256" key="1">
    <source>
        <dbReference type="ARBA" id="ARBA00004167"/>
    </source>
</evidence>
<dbReference type="InterPro" id="IPR036055">
    <property type="entry name" value="LDL_receptor-like_sf"/>
</dbReference>
<evidence type="ECO:0000256" key="2">
    <source>
        <dbReference type="ARBA" id="ARBA00004308"/>
    </source>
</evidence>
<evidence type="ECO:0000256" key="8">
    <source>
        <dbReference type="ARBA" id="ARBA00023170"/>
    </source>
</evidence>
<feature type="disulfide bond" evidence="10">
    <location>
        <begin position="115"/>
        <end position="130"/>
    </location>
</feature>
<evidence type="ECO:0000256" key="6">
    <source>
        <dbReference type="ARBA" id="ARBA00023136"/>
    </source>
</evidence>
<dbReference type="EMBL" id="KZ345154">
    <property type="protein sequence ID" value="PIO75319.1"/>
    <property type="molecule type" value="Genomic_DNA"/>
</dbReference>
<dbReference type="GO" id="GO:0043235">
    <property type="term" value="C:receptor complex"/>
    <property type="evidence" value="ECO:0007669"/>
    <property type="project" value="TreeGrafter"/>
</dbReference>
<dbReference type="CDD" id="cd00112">
    <property type="entry name" value="LDLa"/>
    <property type="match status" value="5"/>
</dbReference>
<dbReference type="PRINTS" id="PR00261">
    <property type="entry name" value="LDLRECEPTOR"/>
</dbReference>
<dbReference type="PROSITE" id="PS01209">
    <property type="entry name" value="LDLRA_1"/>
    <property type="match status" value="3"/>
</dbReference>
<keyword evidence="9" id="KW-0325">Glycoprotein</keyword>
<dbReference type="GO" id="GO:0012505">
    <property type="term" value="C:endomembrane system"/>
    <property type="evidence" value="ECO:0007669"/>
    <property type="project" value="UniProtKB-SubCell"/>
</dbReference>